<dbReference type="Proteomes" id="UP000024404">
    <property type="component" value="Unassembled WGS sequence"/>
</dbReference>
<evidence type="ECO:0000256" key="1">
    <source>
        <dbReference type="ARBA" id="ARBA00004141"/>
    </source>
</evidence>
<evidence type="ECO:0000256" key="11">
    <source>
        <dbReference type="ARBA" id="ARBA00023201"/>
    </source>
</evidence>
<evidence type="ECO:0000256" key="9">
    <source>
        <dbReference type="ARBA" id="ARBA00023136"/>
    </source>
</evidence>
<keyword evidence="7" id="KW-0915">Sodium</keyword>
<comment type="similarity">
    <text evidence="2 13">Belongs to the amiloride-sensitive sodium channel (TC 1.A.6) family.</text>
</comment>
<dbReference type="PANTHER" id="PTHR11690">
    <property type="entry name" value="AMILORIDE-SENSITIVE SODIUM CHANNEL-RELATED"/>
    <property type="match status" value="1"/>
</dbReference>
<dbReference type="PRINTS" id="PR01078">
    <property type="entry name" value="AMINACHANNEL"/>
</dbReference>
<evidence type="ECO:0000256" key="12">
    <source>
        <dbReference type="ARBA" id="ARBA00023303"/>
    </source>
</evidence>
<evidence type="ECO:0000256" key="15">
    <source>
        <dbReference type="SAM" id="Phobius"/>
    </source>
</evidence>
<evidence type="ECO:0000256" key="4">
    <source>
        <dbReference type="ARBA" id="ARBA00022461"/>
    </source>
</evidence>
<evidence type="ECO:0000256" key="8">
    <source>
        <dbReference type="ARBA" id="ARBA00023065"/>
    </source>
</evidence>
<keyword evidence="12 13" id="KW-0407">Ion channel</keyword>
<feature type="transmembrane region" description="Helical" evidence="15">
    <location>
        <begin position="88"/>
        <end position="106"/>
    </location>
</feature>
<dbReference type="EMBL" id="CMVM020000312">
    <property type="status" value="NOT_ANNOTATED_CDS"/>
    <property type="molecule type" value="Genomic_DNA"/>
</dbReference>
<reference evidence="16" key="2">
    <citation type="submission" date="2022-06" db="UniProtKB">
        <authorList>
            <consortium name="EnsemblMetazoa"/>
        </authorList>
    </citation>
    <scope>IDENTIFICATION</scope>
</reference>
<name>A0A8R1XMM8_ONCVO</name>
<evidence type="ECO:0008006" key="18">
    <source>
        <dbReference type="Google" id="ProtNLM"/>
    </source>
</evidence>
<feature type="compositionally biased region" description="Polar residues" evidence="14">
    <location>
        <begin position="913"/>
        <end position="926"/>
    </location>
</feature>
<keyword evidence="3 13" id="KW-0813">Transport</keyword>
<dbReference type="OMA" id="TYSIWSL"/>
<keyword evidence="10" id="KW-0325">Glycoprotein</keyword>
<dbReference type="AlphaFoldDB" id="A0A8R1XMM8"/>
<dbReference type="InterPro" id="IPR001873">
    <property type="entry name" value="ENaC"/>
</dbReference>
<keyword evidence="4 13" id="KW-0894">Sodium channel</keyword>
<reference evidence="17" key="1">
    <citation type="submission" date="2013-10" db="EMBL/GenBank/DDBJ databases">
        <title>Genome sequencing of Onchocerca volvulus.</title>
        <authorList>
            <person name="Cotton J."/>
            <person name="Tsai J."/>
            <person name="Stanley E."/>
            <person name="Tracey A."/>
            <person name="Holroyd N."/>
            <person name="Lustigman S."/>
            <person name="Berriman M."/>
        </authorList>
    </citation>
    <scope>NUCLEOTIDE SEQUENCE</scope>
</reference>
<evidence type="ECO:0000256" key="14">
    <source>
        <dbReference type="SAM" id="MobiDB-lite"/>
    </source>
</evidence>
<dbReference type="Gene3D" id="1.10.287.770">
    <property type="entry name" value="YojJ-like"/>
    <property type="match status" value="1"/>
</dbReference>
<evidence type="ECO:0000256" key="5">
    <source>
        <dbReference type="ARBA" id="ARBA00022692"/>
    </source>
</evidence>
<evidence type="ECO:0000256" key="3">
    <source>
        <dbReference type="ARBA" id="ARBA00022448"/>
    </source>
</evidence>
<dbReference type="GO" id="GO:0015280">
    <property type="term" value="F:ligand-gated sodium channel activity"/>
    <property type="evidence" value="ECO:0007669"/>
    <property type="project" value="TreeGrafter"/>
</dbReference>
<keyword evidence="17" id="KW-1185">Reference proteome</keyword>
<evidence type="ECO:0000256" key="2">
    <source>
        <dbReference type="ARBA" id="ARBA00007193"/>
    </source>
</evidence>
<keyword evidence="6 15" id="KW-1133">Transmembrane helix</keyword>
<evidence type="ECO:0000313" key="16">
    <source>
        <dbReference type="EnsemblMetazoa" id="OVOC10045.1"/>
    </source>
</evidence>
<keyword evidence="8 13" id="KW-0406">Ion transport</keyword>
<evidence type="ECO:0000313" key="17">
    <source>
        <dbReference type="Proteomes" id="UP000024404"/>
    </source>
</evidence>
<evidence type="ECO:0000256" key="13">
    <source>
        <dbReference type="RuleBase" id="RU000679"/>
    </source>
</evidence>
<feature type="compositionally biased region" description="Polar residues" evidence="14">
    <location>
        <begin position="866"/>
        <end position="879"/>
    </location>
</feature>
<organism evidence="16 17">
    <name type="scientific">Onchocerca volvulus</name>
    <dbReference type="NCBI Taxonomy" id="6282"/>
    <lineage>
        <taxon>Eukaryota</taxon>
        <taxon>Metazoa</taxon>
        <taxon>Ecdysozoa</taxon>
        <taxon>Nematoda</taxon>
        <taxon>Chromadorea</taxon>
        <taxon>Rhabditida</taxon>
        <taxon>Spirurina</taxon>
        <taxon>Spiruromorpha</taxon>
        <taxon>Filarioidea</taxon>
        <taxon>Onchocercidae</taxon>
        <taxon>Onchocerca</taxon>
    </lineage>
</organism>
<keyword evidence="11 13" id="KW-0739">Sodium transport</keyword>
<evidence type="ECO:0000256" key="7">
    <source>
        <dbReference type="ARBA" id="ARBA00023053"/>
    </source>
</evidence>
<keyword evidence="9 15" id="KW-0472">Membrane</keyword>
<sequence length="989" mass="113184">MPRTADHIASHLNLFTDRHEPSGSRLYLYQPRKQANSIENIEVQKSGTVLSVISTEDGNDEHVLLTIIENANMDGVRHLQTDDLFSKYFWAAIIIIFVLLACFQSFKQINMYMTTPIATNIEAAYPNKIPFPVVAICNNNQFRLTYLTGPAIQNRKPKEPKNDTSSSDANLTVFDKVLENAWDMDAVKFLRNAAHWKSRMILSCTWPNGTSCRLSNFKAVWTLTGLCWAINTDPDNPHYISSSGSDNSLKLLLNIEQYERVESCTPYFRTTSLPGLKILIYNQTDVPESSLYGVNVPPGYTMEIPFKMQKRHRYSGSGCVGKSKKHRTTMSVDDPENIHTCTIRKYLNEIEQKCKCSMRRAYNPNPGAYSFCNVDQYFKCALPALESGKKRSFNRVGCPSPCDQIDYTAWQDMTLLPNSIFPSLIDTAEEEDVEDVIDDYDAENDVSVFFGSIIELQRDEHFQCEQNQLLSNQQATQKLIDNGWGWTDETYQNAFERLNRSVDCFNTIRTNHAKTFAAIENPSSSTEEARIILLYQLLEPNKDINDAKRFHTIVQLREAFVDHFDEVVKELQKFINTITKLYKIYTSSFYKSTLGVNLKRMDTTLSLANQYEAGRLQRRAWAEKMQSRNMRHFFDQDFFEDWYNPMLKDLDENLVRNIIDMTDDELPDLLAAIDNGRGLQIGSMLYFGDTTEQHKKQFSAFIHDIVDCTFGDLKNESVIMLNSFKKIMNEFQSAYSNLYQKELPAYLANFDFGSAFVEKNFAMVNVFLHQMNIETWRQESTYSIWSLACDVGGALGLFLGASLLTVIELIYSCCQYGLCNPICFWPLNCWKSIKTHPADKSSKLKQKRKSKEETKLIGVTVRRSRSPISGSASPKSTSPIEKINETYEQISNQNYLTTEQTSSITDLSDNELSKNSTPNRSPSIGFTNKDKILTNDFSFATNLEKQDSVNSFRKPDNIPGQFSFESGSSEWSNKMATLFQPKNERQTFI</sequence>
<evidence type="ECO:0000256" key="6">
    <source>
        <dbReference type="ARBA" id="ARBA00022989"/>
    </source>
</evidence>
<comment type="subcellular location">
    <subcellularLocation>
        <location evidence="1">Membrane</location>
        <topology evidence="1">Multi-pass membrane protein</topology>
    </subcellularLocation>
</comment>
<dbReference type="Pfam" id="PF00858">
    <property type="entry name" value="ASC"/>
    <property type="match status" value="2"/>
</dbReference>
<dbReference type="EnsemblMetazoa" id="OVOC10045.1">
    <property type="protein sequence ID" value="OVOC10045.1"/>
    <property type="gene ID" value="WBGene00246854"/>
</dbReference>
<dbReference type="PANTHER" id="PTHR11690:SF296">
    <property type="entry name" value="DEGENERIN-LIKE PROTEIN DEL-10"/>
    <property type="match status" value="1"/>
</dbReference>
<dbReference type="Gene3D" id="2.60.470.10">
    <property type="entry name" value="Acid-sensing ion channels like domains"/>
    <property type="match status" value="1"/>
</dbReference>
<evidence type="ECO:0000256" key="10">
    <source>
        <dbReference type="ARBA" id="ARBA00023180"/>
    </source>
</evidence>
<accession>A0A8R1XMM8</accession>
<keyword evidence="5 13" id="KW-0812">Transmembrane</keyword>
<protein>
    <recommendedName>
        <fullName evidence="18">Amiloride-sensitive sodium channel</fullName>
    </recommendedName>
</protein>
<proteinExistence type="inferred from homology"/>
<dbReference type="GO" id="GO:0005886">
    <property type="term" value="C:plasma membrane"/>
    <property type="evidence" value="ECO:0007669"/>
    <property type="project" value="TreeGrafter"/>
</dbReference>
<feature type="region of interest" description="Disordered" evidence="14">
    <location>
        <begin position="862"/>
        <end position="881"/>
    </location>
</feature>
<feature type="region of interest" description="Disordered" evidence="14">
    <location>
        <begin position="906"/>
        <end position="927"/>
    </location>
</feature>